<dbReference type="InterPro" id="IPR052024">
    <property type="entry name" value="Methanogen_methyltrans"/>
</dbReference>
<dbReference type="GO" id="GO:0016740">
    <property type="term" value="F:transferase activity"/>
    <property type="evidence" value="ECO:0007669"/>
    <property type="project" value="UniProtKB-KW"/>
</dbReference>
<dbReference type="AlphaFoldDB" id="A0A233VN27"/>
<dbReference type="PANTHER" id="PTHR47099:SF1">
    <property type="entry name" value="METHYLCOBAMIDE:COM METHYLTRANSFERASE MTBA"/>
    <property type="match status" value="1"/>
</dbReference>
<dbReference type="GO" id="GO:0004853">
    <property type="term" value="F:uroporphyrinogen decarboxylase activity"/>
    <property type="evidence" value="ECO:0007669"/>
    <property type="project" value="InterPro"/>
</dbReference>
<keyword evidence="2" id="KW-0808">Transferase</keyword>
<dbReference type="InterPro" id="IPR038071">
    <property type="entry name" value="UROD/MetE-like_sf"/>
</dbReference>
<dbReference type="PANTHER" id="PTHR47099">
    <property type="entry name" value="METHYLCOBAMIDE:COM METHYLTRANSFERASE MTBA"/>
    <property type="match status" value="1"/>
</dbReference>
<evidence type="ECO:0000313" key="3">
    <source>
        <dbReference type="Proteomes" id="UP000215546"/>
    </source>
</evidence>
<dbReference type="SUPFAM" id="SSF51726">
    <property type="entry name" value="UROD/MetE-like"/>
    <property type="match status" value="1"/>
</dbReference>
<reference evidence="3" key="1">
    <citation type="submission" date="2017-04" db="EMBL/GenBank/DDBJ databases">
        <title>Finegoldia magna isolated from orthopedic joint implant-associated infections.</title>
        <authorList>
            <person name="Bjorklund S."/>
            <person name="Bruggemann H."/>
            <person name="Jensen A."/>
            <person name="Hellmark B."/>
            <person name="Soderquist B."/>
        </authorList>
    </citation>
    <scope>NUCLEOTIDE SEQUENCE [LARGE SCALE GENOMIC DNA]</scope>
    <source>
        <strain evidence="3">12T273</strain>
    </source>
</reference>
<name>A0A233VN27_FINMA</name>
<dbReference type="Pfam" id="PF01208">
    <property type="entry name" value="URO-D"/>
    <property type="match status" value="1"/>
</dbReference>
<dbReference type="Proteomes" id="UP000215546">
    <property type="component" value="Unassembled WGS sequence"/>
</dbReference>
<dbReference type="EMBL" id="NDYE01000005">
    <property type="protein sequence ID" value="OXZ33828.1"/>
    <property type="molecule type" value="Genomic_DNA"/>
</dbReference>
<dbReference type="Gene3D" id="3.20.20.210">
    <property type="match status" value="1"/>
</dbReference>
<evidence type="ECO:0000259" key="1">
    <source>
        <dbReference type="Pfam" id="PF01208"/>
    </source>
</evidence>
<dbReference type="GO" id="GO:0006779">
    <property type="term" value="P:porphyrin-containing compound biosynthetic process"/>
    <property type="evidence" value="ECO:0007669"/>
    <property type="project" value="InterPro"/>
</dbReference>
<dbReference type="RefSeq" id="WP_094208222.1">
    <property type="nucleotide sequence ID" value="NZ_NDYE01000005.1"/>
</dbReference>
<dbReference type="InterPro" id="IPR000257">
    <property type="entry name" value="Uroporphyrinogen_deCOase"/>
</dbReference>
<protein>
    <submittedName>
        <fullName evidence="2">Metyhltransferase</fullName>
    </submittedName>
</protein>
<feature type="domain" description="Uroporphyrinogen decarboxylase (URO-D)" evidence="1">
    <location>
        <begin position="22"/>
        <end position="354"/>
    </location>
</feature>
<comment type="caution">
    <text evidence="2">The sequence shown here is derived from an EMBL/GenBank/DDBJ whole genome shotgun (WGS) entry which is preliminary data.</text>
</comment>
<organism evidence="2 3">
    <name type="scientific">Finegoldia magna</name>
    <name type="common">Peptostreptococcus magnus</name>
    <dbReference type="NCBI Taxonomy" id="1260"/>
    <lineage>
        <taxon>Bacteria</taxon>
        <taxon>Bacillati</taxon>
        <taxon>Bacillota</taxon>
        <taxon>Tissierellia</taxon>
        <taxon>Tissierellales</taxon>
        <taxon>Peptoniphilaceae</taxon>
        <taxon>Finegoldia</taxon>
    </lineage>
</organism>
<gene>
    <name evidence="2" type="ORF">B9N55_02860</name>
</gene>
<proteinExistence type="predicted"/>
<sequence>MSKKFISFVDEGLLNMTYTSRLQSYLEGNVVDVNPFDLFDVETPLAINSGYSKKDILNDFGLYTDMVHLKKSLYGIDYMYIGMDQKGIGSILGSETKMTEKGDSLTSVYALDDYKDFSKMENIDIKSSETVVNFIEKAKKTKEAMRGITIFGAVTGPLTTASGVRPVEKLLRDTRKNKEDIKRLLKMCTDYTIEFVKIFTEEIGGCFFKIADPVSSLNVISKKQYDEFTQPYMEKLSDSVYEITGIKPMVHICGKTDKVWENFRDSSFSRFSVDNIEDIGELKNSLGDNMIIEGNIAPMDILLNSDPETVRNEVKTLLQKASDSPKGFILNAGCTVCDNTPIENIESYIRAVCEFGKDASIGNLPKGLTNI</sequence>
<evidence type="ECO:0000313" key="2">
    <source>
        <dbReference type="EMBL" id="OXZ33828.1"/>
    </source>
</evidence>
<accession>A0A233VN27</accession>